<evidence type="ECO:0000256" key="3">
    <source>
        <dbReference type="ARBA" id="ARBA00022989"/>
    </source>
</evidence>
<evidence type="ECO:0000313" key="7">
    <source>
        <dbReference type="EMBL" id="OGZ02459.1"/>
    </source>
</evidence>
<dbReference type="Pfam" id="PF01061">
    <property type="entry name" value="ABC2_membrane"/>
    <property type="match status" value="1"/>
</dbReference>
<sequence length="267" mass="30244">MNIRRIYAIFLRQLYLLRGNIPRFLQIFTWTTVDIILWGFLTKYLSQSGGSGLRFIPILLGAVLLWNFLGQVMQGISMSFMEDSWSRNFLNFFGSPLEISEYITGFVLAGIARSALALIVMILFTTLAFGFSIFIYGSSLALFLGILFLFGITLGIVAMCLLLRFGPSAEWLVWPIPAFISPFVGVLYPLEILPHWMQTIGHFLPPSYVFEGARSIISGNGFSMPTLLFGMGLSFIYLFFAYQLFKRVYRKALRTGLIARYSAETMT</sequence>
<feature type="transmembrane region" description="Helical" evidence="5">
    <location>
        <begin position="171"/>
        <end position="190"/>
    </location>
</feature>
<evidence type="ECO:0000259" key="6">
    <source>
        <dbReference type="PROSITE" id="PS51012"/>
    </source>
</evidence>
<protein>
    <recommendedName>
        <fullName evidence="5">Transport permease protein</fullName>
    </recommendedName>
</protein>
<comment type="subcellular location">
    <subcellularLocation>
        <location evidence="5">Cell membrane</location>
        <topology evidence="5">Multi-pass membrane protein</topology>
    </subcellularLocation>
    <subcellularLocation>
        <location evidence="1">Membrane</location>
        <topology evidence="1">Multi-pass membrane protein</topology>
    </subcellularLocation>
</comment>
<dbReference type="AlphaFoldDB" id="A0A1G2CM85"/>
<reference evidence="7 8" key="1">
    <citation type="journal article" date="2016" name="Nat. Commun.">
        <title>Thousands of microbial genomes shed light on interconnected biogeochemical processes in an aquifer system.</title>
        <authorList>
            <person name="Anantharaman K."/>
            <person name="Brown C.T."/>
            <person name="Hug L.A."/>
            <person name="Sharon I."/>
            <person name="Castelle C.J."/>
            <person name="Probst A.J."/>
            <person name="Thomas B.C."/>
            <person name="Singh A."/>
            <person name="Wilkins M.J."/>
            <person name="Karaoz U."/>
            <person name="Brodie E.L."/>
            <person name="Williams K.H."/>
            <person name="Hubbard S.S."/>
            <person name="Banfield J.F."/>
        </authorList>
    </citation>
    <scope>NUCLEOTIDE SEQUENCE [LARGE SCALE GENOMIC DNA]</scope>
</reference>
<feature type="domain" description="ABC transmembrane type-2" evidence="6">
    <location>
        <begin position="22"/>
        <end position="248"/>
    </location>
</feature>
<comment type="similarity">
    <text evidence="5">Belongs to the ABC-2 integral membrane protein family.</text>
</comment>
<feature type="transmembrane region" description="Helical" evidence="5">
    <location>
        <begin position="21"/>
        <end position="40"/>
    </location>
</feature>
<keyword evidence="2 5" id="KW-0812">Transmembrane</keyword>
<dbReference type="GO" id="GO:0005886">
    <property type="term" value="C:plasma membrane"/>
    <property type="evidence" value="ECO:0007669"/>
    <property type="project" value="UniProtKB-SubCell"/>
</dbReference>
<accession>A0A1G2CM85</accession>
<dbReference type="PROSITE" id="PS51012">
    <property type="entry name" value="ABC_TM2"/>
    <property type="match status" value="1"/>
</dbReference>
<name>A0A1G2CM85_9BACT</name>
<feature type="transmembrane region" description="Helical" evidence="5">
    <location>
        <begin position="142"/>
        <end position="164"/>
    </location>
</feature>
<dbReference type="InterPro" id="IPR013525">
    <property type="entry name" value="ABC2_TM"/>
</dbReference>
<organism evidence="7 8">
    <name type="scientific">Candidatus Liptonbacteria bacterium RIFCSPLOWO2_01_FULL_53_13</name>
    <dbReference type="NCBI Taxonomy" id="1798651"/>
    <lineage>
        <taxon>Bacteria</taxon>
        <taxon>Candidatus Liptoniibacteriota</taxon>
    </lineage>
</organism>
<keyword evidence="5" id="KW-1003">Cell membrane</keyword>
<dbReference type="GO" id="GO:0140359">
    <property type="term" value="F:ABC-type transporter activity"/>
    <property type="evidence" value="ECO:0007669"/>
    <property type="project" value="InterPro"/>
</dbReference>
<dbReference type="EMBL" id="MHLB01000011">
    <property type="protein sequence ID" value="OGZ02459.1"/>
    <property type="molecule type" value="Genomic_DNA"/>
</dbReference>
<keyword evidence="5" id="KW-0813">Transport</keyword>
<evidence type="ECO:0000313" key="8">
    <source>
        <dbReference type="Proteomes" id="UP000178348"/>
    </source>
</evidence>
<dbReference type="InterPro" id="IPR047817">
    <property type="entry name" value="ABC2_TM_bact-type"/>
</dbReference>
<keyword evidence="3 5" id="KW-1133">Transmembrane helix</keyword>
<gene>
    <name evidence="7" type="ORF">A2946_02715</name>
</gene>
<evidence type="ECO:0000256" key="2">
    <source>
        <dbReference type="ARBA" id="ARBA00022692"/>
    </source>
</evidence>
<comment type="caution">
    <text evidence="7">The sequence shown here is derived from an EMBL/GenBank/DDBJ whole genome shotgun (WGS) entry which is preliminary data.</text>
</comment>
<evidence type="ECO:0000256" key="4">
    <source>
        <dbReference type="ARBA" id="ARBA00023136"/>
    </source>
</evidence>
<keyword evidence="4 5" id="KW-0472">Membrane</keyword>
<dbReference type="Proteomes" id="UP000178348">
    <property type="component" value="Unassembled WGS sequence"/>
</dbReference>
<feature type="transmembrane region" description="Helical" evidence="5">
    <location>
        <begin position="227"/>
        <end position="245"/>
    </location>
</feature>
<evidence type="ECO:0000256" key="5">
    <source>
        <dbReference type="RuleBase" id="RU361157"/>
    </source>
</evidence>
<proteinExistence type="inferred from homology"/>
<feature type="transmembrane region" description="Helical" evidence="5">
    <location>
        <begin position="52"/>
        <end position="69"/>
    </location>
</feature>
<evidence type="ECO:0000256" key="1">
    <source>
        <dbReference type="ARBA" id="ARBA00004141"/>
    </source>
</evidence>
<feature type="transmembrane region" description="Helical" evidence="5">
    <location>
        <begin position="115"/>
        <end position="136"/>
    </location>
</feature>